<dbReference type="InterPro" id="IPR010559">
    <property type="entry name" value="Sig_transdc_His_kin_internal"/>
</dbReference>
<dbReference type="GO" id="GO:0000155">
    <property type="term" value="F:phosphorelay sensor kinase activity"/>
    <property type="evidence" value="ECO:0007669"/>
    <property type="project" value="InterPro"/>
</dbReference>
<dbReference type="Proteomes" id="UP000199595">
    <property type="component" value="Unassembled WGS sequence"/>
</dbReference>
<keyword evidence="3" id="KW-0418">Kinase</keyword>
<reference evidence="3 4" key="1">
    <citation type="submission" date="2016-10" db="EMBL/GenBank/DDBJ databases">
        <authorList>
            <person name="de Groot N.N."/>
        </authorList>
    </citation>
    <scope>NUCLEOTIDE SEQUENCE [LARGE SCALE GENOMIC DNA]</scope>
    <source>
        <strain evidence="3 4">DSM 24956</strain>
    </source>
</reference>
<dbReference type="PANTHER" id="PTHR34220">
    <property type="entry name" value="SENSOR HISTIDINE KINASE YPDA"/>
    <property type="match status" value="1"/>
</dbReference>
<feature type="transmembrane region" description="Helical" evidence="1">
    <location>
        <begin position="143"/>
        <end position="161"/>
    </location>
</feature>
<feature type="transmembrane region" description="Helical" evidence="1">
    <location>
        <begin position="12"/>
        <end position="32"/>
    </location>
</feature>
<dbReference type="OrthoDB" id="9809908at2"/>
<dbReference type="RefSeq" id="WP_090118918.1">
    <property type="nucleotide sequence ID" value="NZ_FNNJ01000001.1"/>
</dbReference>
<feature type="transmembrane region" description="Helical" evidence="1">
    <location>
        <begin position="44"/>
        <end position="64"/>
    </location>
</feature>
<dbReference type="InterPro" id="IPR050640">
    <property type="entry name" value="Bact_2-comp_sensor_kinase"/>
</dbReference>
<keyword evidence="3" id="KW-0808">Transferase</keyword>
<sequence>MKLIKKNYNFSFFEPFIIIAFWALLFASPLLFGRFESQIEWDQVYQVWMNYLPLLALFLINRFILLPKLFFNSKKLLYFIATLSVIIIIGLGIYAADNNYSERSMHPSNMEMRGENPPPMFGERELPPPHIQRPNKGPRPIPLYANFLILAVLLVGFDTGLQISMRWANLEQEKFKIQKESVENQLAFLKNQVSPHFFMNTLNNIHALVDIDAEESKKAIIKLSNLMRHLLYDSEGKKTSIKKEIEFIESYIELMKLRFSNKVKIAIDIPSEIPEKSIPPLLFTSLLENAFKHGISYNKPSFINILMSFTEDYLHFEIENSNHPKNAEEASGIGVENTKKRLTLLFKNNFNFNISETKEIYKVTLKIPL</sequence>
<feature type="domain" description="Signal transduction histidine kinase internal region" evidence="2">
    <location>
        <begin position="185"/>
        <end position="262"/>
    </location>
</feature>
<name>A0A1H2RJI8_9FLAO</name>
<dbReference type="SUPFAM" id="SSF55874">
    <property type="entry name" value="ATPase domain of HSP90 chaperone/DNA topoisomerase II/histidine kinase"/>
    <property type="match status" value="1"/>
</dbReference>
<organism evidence="3 4">
    <name type="scientific">Lutibacter oricola</name>
    <dbReference type="NCBI Taxonomy" id="762486"/>
    <lineage>
        <taxon>Bacteria</taxon>
        <taxon>Pseudomonadati</taxon>
        <taxon>Bacteroidota</taxon>
        <taxon>Flavobacteriia</taxon>
        <taxon>Flavobacteriales</taxon>
        <taxon>Flavobacteriaceae</taxon>
        <taxon>Lutibacter</taxon>
    </lineage>
</organism>
<keyword evidence="1" id="KW-1133">Transmembrane helix</keyword>
<evidence type="ECO:0000256" key="1">
    <source>
        <dbReference type="SAM" id="Phobius"/>
    </source>
</evidence>
<evidence type="ECO:0000313" key="3">
    <source>
        <dbReference type="EMBL" id="SDW19643.1"/>
    </source>
</evidence>
<evidence type="ECO:0000259" key="2">
    <source>
        <dbReference type="Pfam" id="PF06580"/>
    </source>
</evidence>
<dbReference type="GO" id="GO:0016020">
    <property type="term" value="C:membrane"/>
    <property type="evidence" value="ECO:0007669"/>
    <property type="project" value="InterPro"/>
</dbReference>
<proteinExistence type="predicted"/>
<dbReference type="EMBL" id="FNNJ01000001">
    <property type="protein sequence ID" value="SDW19643.1"/>
    <property type="molecule type" value="Genomic_DNA"/>
</dbReference>
<dbReference type="AlphaFoldDB" id="A0A1H2RJI8"/>
<keyword evidence="1" id="KW-0472">Membrane</keyword>
<dbReference type="InterPro" id="IPR036890">
    <property type="entry name" value="HATPase_C_sf"/>
</dbReference>
<dbReference type="PANTHER" id="PTHR34220:SF7">
    <property type="entry name" value="SENSOR HISTIDINE KINASE YPDA"/>
    <property type="match status" value="1"/>
</dbReference>
<keyword evidence="1" id="KW-0812">Transmembrane</keyword>
<dbReference type="Gene3D" id="3.30.565.10">
    <property type="entry name" value="Histidine kinase-like ATPase, C-terminal domain"/>
    <property type="match status" value="1"/>
</dbReference>
<evidence type="ECO:0000313" key="4">
    <source>
        <dbReference type="Proteomes" id="UP000199595"/>
    </source>
</evidence>
<keyword evidence="4" id="KW-1185">Reference proteome</keyword>
<dbReference type="STRING" id="762486.SAMN05444411_101260"/>
<dbReference type="Pfam" id="PF06580">
    <property type="entry name" value="His_kinase"/>
    <property type="match status" value="1"/>
</dbReference>
<protein>
    <submittedName>
        <fullName evidence="3">Histidine kinase</fullName>
    </submittedName>
</protein>
<gene>
    <name evidence="3" type="ORF">SAMN05444411_101260</name>
</gene>
<accession>A0A1H2RJI8</accession>
<feature type="transmembrane region" description="Helical" evidence="1">
    <location>
        <begin position="76"/>
        <end position="96"/>
    </location>
</feature>